<evidence type="ECO:0000256" key="10">
    <source>
        <dbReference type="SAM" id="Phobius"/>
    </source>
</evidence>
<dbReference type="InterPro" id="IPR013233">
    <property type="entry name" value="PIG-X/PBN1"/>
</dbReference>
<dbReference type="GO" id="GO:0006506">
    <property type="term" value="P:GPI anchor biosynthetic process"/>
    <property type="evidence" value="ECO:0007669"/>
    <property type="project" value="UniProtKB-KW"/>
</dbReference>
<evidence type="ECO:0000256" key="3">
    <source>
        <dbReference type="ARBA" id="ARBA00010345"/>
    </source>
</evidence>
<dbReference type="PANTHER" id="PTHR28650">
    <property type="entry name" value="PHOSPHATIDYLINOSITOL-GLYCAN BIOSYNTHESIS CLASS X PROTEIN"/>
    <property type="match status" value="1"/>
</dbReference>
<reference evidence="11" key="1">
    <citation type="journal article" date="2022" name="Plant J.">
        <title>Strategies of tolerance reflected in two North American maple genomes.</title>
        <authorList>
            <person name="McEvoy S.L."/>
            <person name="Sezen U.U."/>
            <person name="Trouern-Trend A."/>
            <person name="McMahon S.M."/>
            <person name="Schaberg P.G."/>
            <person name="Yang J."/>
            <person name="Wegrzyn J.L."/>
            <person name="Swenson N.G."/>
        </authorList>
    </citation>
    <scope>NUCLEOTIDE SEQUENCE</scope>
    <source>
        <strain evidence="11">91603</strain>
    </source>
</reference>
<evidence type="ECO:0000256" key="1">
    <source>
        <dbReference type="ARBA" id="ARBA00004389"/>
    </source>
</evidence>
<sequence>METQQRVRFRIYVEAPIIFILFAAIAIEVGSCEPNSDYNNFNTNASCSLKKYLMTTYFEKYESFLGSNFQDFITHELHSRLCDKPPEDKRLVIRQSVLQRHLIGEGSHRHLSSAIRFDIDPKLVSKLSNKYCEVIFVERLPFGVFADPFELQHLLQRGAFTDVAVFGDTNLELPSFLSNQSVVEVHMKMDLNSLLTHKRGLEILVELPLHARYPRLDESGYSIVEFGDPDSFMHCWFEGKLHNQSCLYIPMTDSDESRIGTAVWRIPSGFKEHAGVVSVVTLISAFLSTLLIVLISICFSDIKPCKSWKQS</sequence>
<name>A0AAD5NR75_ACENE</name>
<keyword evidence="8 10" id="KW-0472">Membrane</keyword>
<gene>
    <name evidence="11" type="ORF">LWI28_002910</name>
</gene>
<dbReference type="EMBL" id="JAJSOW010000102">
    <property type="protein sequence ID" value="KAI9176443.1"/>
    <property type="molecule type" value="Genomic_DNA"/>
</dbReference>
<dbReference type="Proteomes" id="UP001064489">
    <property type="component" value="Chromosome 5"/>
</dbReference>
<keyword evidence="7 10" id="KW-1133">Transmembrane helix</keyword>
<organism evidence="11 12">
    <name type="scientific">Acer negundo</name>
    <name type="common">Box elder</name>
    <dbReference type="NCBI Taxonomy" id="4023"/>
    <lineage>
        <taxon>Eukaryota</taxon>
        <taxon>Viridiplantae</taxon>
        <taxon>Streptophyta</taxon>
        <taxon>Embryophyta</taxon>
        <taxon>Tracheophyta</taxon>
        <taxon>Spermatophyta</taxon>
        <taxon>Magnoliopsida</taxon>
        <taxon>eudicotyledons</taxon>
        <taxon>Gunneridae</taxon>
        <taxon>Pentapetalae</taxon>
        <taxon>rosids</taxon>
        <taxon>malvids</taxon>
        <taxon>Sapindales</taxon>
        <taxon>Sapindaceae</taxon>
        <taxon>Hippocastanoideae</taxon>
        <taxon>Acereae</taxon>
        <taxon>Acer</taxon>
    </lineage>
</organism>
<accession>A0AAD5NR75</accession>
<dbReference type="InterPro" id="IPR040039">
    <property type="entry name" value="PIGX"/>
</dbReference>
<dbReference type="Pfam" id="PF08320">
    <property type="entry name" value="PIG-X"/>
    <property type="match status" value="1"/>
</dbReference>
<dbReference type="AlphaFoldDB" id="A0AAD5NR75"/>
<evidence type="ECO:0000256" key="6">
    <source>
        <dbReference type="ARBA" id="ARBA00022824"/>
    </source>
</evidence>
<comment type="subcellular location">
    <subcellularLocation>
        <location evidence="1">Endoplasmic reticulum membrane</location>
        <topology evidence="1">Single-pass membrane protein</topology>
    </subcellularLocation>
</comment>
<proteinExistence type="inferred from homology"/>
<evidence type="ECO:0000313" key="12">
    <source>
        <dbReference type="Proteomes" id="UP001064489"/>
    </source>
</evidence>
<evidence type="ECO:0008006" key="13">
    <source>
        <dbReference type="Google" id="ProtNLM"/>
    </source>
</evidence>
<protein>
    <recommendedName>
        <fullName evidence="13">Phosphatidylinositol-glycan biosynthesis class X protein</fullName>
    </recommendedName>
</protein>
<keyword evidence="5 10" id="KW-0812">Transmembrane</keyword>
<dbReference type="PANTHER" id="PTHR28650:SF1">
    <property type="entry name" value="PHOSPHATIDYLINOSITOL-GLYCAN BIOSYNTHESIS CLASS X PROTEIN"/>
    <property type="match status" value="1"/>
</dbReference>
<evidence type="ECO:0000256" key="5">
    <source>
        <dbReference type="ARBA" id="ARBA00022692"/>
    </source>
</evidence>
<reference evidence="11" key="2">
    <citation type="submission" date="2023-02" db="EMBL/GenBank/DDBJ databases">
        <authorList>
            <person name="Swenson N.G."/>
            <person name="Wegrzyn J.L."/>
            <person name="Mcevoy S.L."/>
        </authorList>
    </citation>
    <scope>NUCLEOTIDE SEQUENCE</scope>
    <source>
        <strain evidence="11">91603</strain>
        <tissue evidence="11">Leaf</tissue>
    </source>
</reference>
<keyword evidence="6" id="KW-0256">Endoplasmic reticulum</keyword>
<evidence type="ECO:0000256" key="2">
    <source>
        <dbReference type="ARBA" id="ARBA00004687"/>
    </source>
</evidence>
<dbReference type="GO" id="GO:0005789">
    <property type="term" value="C:endoplasmic reticulum membrane"/>
    <property type="evidence" value="ECO:0007669"/>
    <property type="project" value="UniProtKB-SubCell"/>
</dbReference>
<feature type="transmembrane region" description="Helical" evidence="10">
    <location>
        <begin position="12"/>
        <end position="30"/>
    </location>
</feature>
<evidence type="ECO:0000256" key="4">
    <source>
        <dbReference type="ARBA" id="ARBA00022502"/>
    </source>
</evidence>
<feature type="transmembrane region" description="Helical" evidence="10">
    <location>
        <begin position="275"/>
        <end position="299"/>
    </location>
</feature>
<evidence type="ECO:0000313" key="11">
    <source>
        <dbReference type="EMBL" id="KAI9176443.1"/>
    </source>
</evidence>
<keyword evidence="4" id="KW-0337">GPI-anchor biosynthesis</keyword>
<evidence type="ECO:0000256" key="9">
    <source>
        <dbReference type="ARBA" id="ARBA00023180"/>
    </source>
</evidence>
<keyword evidence="12" id="KW-1185">Reference proteome</keyword>
<comment type="similarity">
    <text evidence="3">Belongs to the PIGX family.</text>
</comment>
<evidence type="ECO:0000256" key="7">
    <source>
        <dbReference type="ARBA" id="ARBA00022989"/>
    </source>
</evidence>
<keyword evidence="9" id="KW-0325">Glycoprotein</keyword>
<comment type="pathway">
    <text evidence="2">Glycolipid biosynthesis; glycosylphosphatidylinositol-anchor biosynthesis.</text>
</comment>
<evidence type="ECO:0000256" key="8">
    <source>
        <dbReference type="ARBA" id="ARBA00023136"/>
    </source>
</evidence>
<dbReference type="SMART" id="SM00780">
    <property type="entry name" value="PIG-X"/>
    <property type="match status" value="1"/>
</dbReference>
<comment type="caution">
    <text evidence="11">The sequence shown here is derived from an EMBL/GenBank/DDBJ whole genome shotgun (WGS) entry which is preliminary data.</text>
</comment>